<dbReference type="PANTHER" id="PTHR15960:SF5">
    <property type="entry name" value="LD44032P"/>
    <property type="match status" value="1"/>
</dbReference>
<proteinExistence type="predicted"/>
<dbReference type="AlphaFoldDB" id="A0A5K3FGF1"/>
<feature type="region of interest" description="Disordered" evidence="1">
    <location>
        <begin position="236"/>
        <end position="256"/>
    </location>
</feature>
<reference evidence="2" key="1">
    <citation type="submission" date="2019-11" db="UniProtKB">
        <authorList>
            <consortium name="WormBaseParasite"/>
        </authorList>
    </citation>
    <scope>IDENTIFICATION</scope>
</reference>
<dbReference type="GO" id="GO:0043130">
    <property type="term" value="F:ubiquitin binding"/>
    <property type="evidence" value="ECO:0007669"/>
    <property type="project" value="InterPro"/>
</dbReference>
<evidence type="ECO:0000313" key="2">
    <source>
        <dbReference type="WBParaSite" id="MCU_007947-RA"/>
    </source>
</evidence>
<dbReference type="Gene3D" id="1.20.120.1920">
    <property type="entry name" value="UBAP1 SOUBA domain"/>
    <property type="match status" value="1"/>
</dbReference>
<evidence type="ECO:0000256" key="1">
    <source>
        <dbReference type="SAM" id="MobiDB-lite"/>
    </source>
</evidence>
<dbReference type="InterPro" id="IPR042575">
    <property type="entry name" value="UBAP1_C"/>
</dbReference>
<feature type="region of interest" description="Disordered" evidence="1">
    <location>
        <begin position="264"/>
        <end position="283"/>
    </location>
</feature>
<protein>
    <submittedName>
        <fullName evidence="2">UBA domain-containing protein</fullName>
    </submittedName>
</protein>
<dbReference type="WBParaSite" id="MCU_007947-RA">
    <property type="protein sequence ID" value="MCU_007947-RA"/>
    <property type="gene ID" value="MCU_007947"/>
</dbReference>
<sequence>MARNNFSKDIPWGSAMLLGVEFLIRDKVIAVPDVPTRITNLQRLTDLCTYDFTFEREVLKANEASERFKLSETGRMWRRDDSKESLKNSKSLKHFSPNFDVLEPEKTDGTVEDVISHQLPPAVELSLVRDFEAQGPRDDPFVVAELGTINDLEELRDVLASVSAPCSSSHTTKQQSAFSSLKNINFPRLSVDENPLTATSLSEPGSQTNLVQVVNAEIKEVNPSLDDFITSHCSNIDKKVGSKDPSPRENSPTNSAIHEERVQLGQPEENQSSSMQQKTSVKLPTPPHHFLLSPISPTCGGNTDSLVSSARDETPSEAVDTDPPTVLRLLKMGFRRRKIIALHDAGVRDTHECDEDTLITQLCNWTELEEKGVPEEVGRAAVLFSPTDLGKAWDFATMILELTEMGFPVKSAVSAVQDAKMDKEVAVLQLLGPANETSSVSRPQVNPSLSPNYRSSHNQFSRGGILGVLAGQVGKKNKIKDKKSHAPSSYLPAEH</sequence>
<dbReference type="GO" id="GO:0000813">
    <property type="term" value="C:ESCRT I complex"/>
    <property type="evidence" value="ECO:0007669"/>
    <property type="project" value="InterPro"/>
</dbReference>
<feature type="compositionally biased region" description="Basic and acidic residues" evidence="1">
    <location>
        <begin position="236"/>
        <end position="247"/>
    </location>
</feature>
<name>A0A5K3FGF1_MESCO</name>
<feature type="compositionally biased region" description="Polar residues" evidence="1">
    <location>
        <begin position="268"/>
        <end position="282"/>
    </location>
</feature>
<dbReference type="InterPro" id="IPR038870">
    <property type="entry name" value="UBAP1"/>
</dbReference>
<dbReference type="PANTHER" id="PTHR15960">
    <property type="entry name" value="LD44032P"/>
    <property type="match status" value="1"/>
</dbReference>
<feature type="region of interest" description="Disordered" evidence="1">
    <location>
        <begin position="476"/>
        <end position="495"/>
    </location>
</feature>
<organism evidence="2">
    <name type="scientific">Mesocestoides corti</name>
    <name type="common">Flatworm</name>
    <dbReference type="NCBI Taxonomy" id="53468"/>
    <lineage>
        <taxon>Eukaryota</taxon>
        <taxon>Metazoa</taxon>
        <taxon>Spiralia</taxon>
        <taxon>Lophotrochozoa</taxon>
        <taxon>Platyhelminthes</taxon>
        <taxon>Cestoda</taxon>
        <taxon>Eucestoda</taxon>
        <taxon>Cyclophyllidea</taxon>
        <taxon>Mesocestoididae</taxon>
        <taxon>Mesocestoides</taxon>
    </lineage>
</organism>
<dbReference type="GO" id="GO:0043162">
    <property type="term" value="P:ubiquitin-dependent protein catabolic process via the multivesicular body sorting pathway"/>
    <property type="evidence" value="ECO:0007669"/>
    <property type="project" value="InterPro"/>
</dbReference>
<accession>A0A5K3FGF1</accession>
<feature type="compositionally biased region" description="Basic residues" evidence="1">
    <location>
        <begin position="476"/>
        <end position="485"/>
    </location>
</feature>
<feature type="region of interest" description="Disordered" evidence="1">
    <location>
        <begin position="436"/>
        <end position="456"/>
    </location>
</feature>